<dbReference type="PANTHER" id="PTHR21662:SF59">
    <property type="entry name" value="RECEPTOR PROTEIN-TYROSINE KINASE"/>
    <property type="match status" value="1"/>
</dbReference>
<dbReference type="InterPro" id="IPR036941">
    <property type="entry name" value="Rcpt_L-dom_sf"/>
</dbReference>
<reference evidence="2 3" key="1">
    <citation type="submission" date="2014-10" db="EMBL/GenBank/DDBJ databases">
        <title>Draft genome of the hookworm Ancylostoma caninum.</title>
        <authorList>
            <person name="Mitreva M."/>
        </authorList>
    </citation>
    <scope>NUCLEOTIDE SEQUENCE [LARGE SCALE GENOMIC DNA]</scope>
    <source>
        <strain evidence="2 3">Baltimore</strain>
    </source>
</reference>
<evidence type="ECO:0000313" key="2">
    <source>
        <dbReference type="EMBL" id="RCN46347.1"/>
    </source>
</evidence>
<keyword evidence="2" id="KW-0675">Receptor</keyword>
<dbReference type="InterPro" id="IPR000494">
    <property type="entry name" value="Rcpt_L-dom"/>
</dbReference>
<feature type="domain" description="Receptor L-domain" evidence="1">
    <location>
        <begin position="65"/>
        <end position="161"/>
    </location>
</feature>
<accession>A0A368GTR4</accession>
<dbReference type="Gene3D" id="3.80.20.20">
    <property type="entry name" value="Receptor L-domain"/>
    <property type="match status" value="1"/>
</dbReference>
<dbReference type="SUPFAM" id="SSF52058">
    <property type="entry name" value="L domain-like"/>
    <property type="match status" value="1"/>
</dbReference>
<protein>
    <submittedName>
        <fullName evidence="2">Receptor L domain protein</fullName>
    </submittedName>
</protein>
<evidence type="ECO:0000313" key="3">
    <source>
        <dbReference type="Proteomes" id="UP000252519"/>
    </source>
</evidence>
<dbReference type="EMBL" id="JOJR01000081">
    <property type="protein sequence ID" value="RCN46347.1"/>
    <property type="molecule type" value="Genomic_DNA"/>
</dbReference>
<name>A0A368GTR4_ANCCA</name>
<evidence type="ECO:0000259" key="1">
    <source>
        <dbReference type="Pfam" id="PF01030"/>
    </source>
</evidence>
<organism evidence="2 3">
    <name type="scientific">Ancylostoma caninum</name>
    <name type="common">Dog hookworm</name>
    <dbReference type="NCBI Taxonomy" id="29170"/>
    <lineage>
        <taxon>Eukaryota</taxon>
        <taxon>Metazoa</taxon>
        <taxon>Ecdysozoa</taxon>
        <taxon>Nematoda</taxon>
        <taxon>Chromadorea</taxon>
        <taxon>Rhabditida</taxon>
        <taxon>Rhabditina</taxon>
        <taxon>Rhabditomorpha</taxon>
        <taxon>Strongyloidea</taxon>
        <taxon>Ancylostomatidae</taxon>
        <taxon>Ancylostomatinae</taxon>
        <taxon>Ancylostoma</taxon>
    </lineage>
</organism>
<keyword evidence="3" id="KW-1185">Reference proteome</keyword>
<proteinExistence type="predicted"/>
<dbReference type="Proteomes" id="UP000252519">
    <property type="component" value="Unassembled WGS sequence"/>
</dbReference>
<dbReference type="OrthoDB" id="10368512at2759"/>
<dbReference type="PANTHER" id="PTHR21662">
    <property type="entry name" value="RECEPTOR PROTEIN-TYROSINE KINASE"/>
    <property type="match status" value="1"/>
</dbReference>
<dbReference type="InterPro" id="IPR053079">
    <property type="entry name" value="SPS2_domain"/>
</dbReference>
<gene>
    <name evidence="2" type="ORF">ANCCAN_07641</name>
</gene>
<dbReference type="AlphaFoldDB" id="A0A368GTR4"/>
<dbReference type="Pfam" id="PF01030">
    <property type="entry name" value="Recep_L_domain"/>
    <property type="match status" value="1"/>
</dbReference>
<sequence length="186" mass="20817">MNNAKLEMLPDFEWKKDDLVHFFISDNPKLDTAVLREKIGTSKVPADTFIQKPFTCGPGRTTSCGCRIIEDDVVIGLEKNEDLESVVEIDGTLKIANTSLEELPEMPKLRRIIQKNGLPTLIIQDNPELTSIQSISYVDEVVNADPKKAVVIKNNPKLCINLEDEDAPFVLSYGDGVRRCPSNQFQ</sequence>
<comment type="caution">
    <text evidence="2">The sequence shown here is derived from an EMBL/GenBank/DDBJ whole genome shotgun (WGS) entry which is preliminary data.</text>
</comment>